<name>Q46VK7_CUPPJ</name>
<dbReference type="GO" id="GO:0016020">
    <property type="term" value="C:membrane"/>
    <property type="evidence" value="ECO:0007669"/>
    <property type="project" value="UniProtKB-SubCell"/>
</dbReference>
<dbReference type="GO" id="GO:0016757">
    <property type="term" value="F:glycosyltransferase activity"/>
    <property type="evidence" value="ECO:0007669"/>
    <property type="project" value="TreeGrafter"/>
</dbReference>
<dbReference type="HOGENOM" id="CLU_035905_0_0_4"/>
<dbReference type="PANTHER" id="PTHR21461">
    <property type="entry name" value="GLYCOSYLTRANSFERASE FAMILY 92 PROTEIN"/>
    <property type="match status" value="1"/>
</dbReference>
<protein>
    <submittedName>
        <fullName evidence="4">Glycosyl transferase, family 2</fullName>
    </submittedName>
</protein>
<dbReference type="KEGG" id="reu:Reut_B3473"/>
<dbReference type="PANTHER" id="PTHR21461:SF69">
    <property type="entry name" value="GLYCOSYLTRANSFERASE FAMILY 92 PROTEIN"/>
    <property type="match status" value="1"/>
</dbReference>
<keyword evidence="3" id="KW-1133">Transmembrane helix</keyword>
<keyword evidence="2" id="KW-0812">Transmembrane</keyword>
<accession>Q46VK7</accession>
<sequence length="281" mass="32531">MKIAVTSIQRDRNPWIVEWLAFHMLVGFNQFYIYSHKCRDGMSDTLLKLTQRYPIQVYGLESDDKPQLAAYHHAWNTHGQDVDWMAFIDGDEFLFPTAQSSMAEALAPYAGKPLSALAVYWMCYGSSGHIEEPAGLIMENYTRHSARSFQDNRHIKSIVRGGQQIEIASSHLFRTPHGTYDEQMRLITDPIIRDNPDAQPSWDKFRINHYSVQSYSFFKQTKQNMGAADFNAAYVRPDEWFHKYDRNECDDGVSYNFLVRLKLKVRELEAAIEEVSLQQAA</sequence>
<gene>
    <name evidence="4" type="ordered locus">Reut_B3473</name>
</gene>
<keyword evidence="4" id="KW-0808">Transferase</keyword>
<dbReference type="OrthoDB" id="7981249at2"/>
<dbReference type="AlphaFoldDB" id="Q46VK7"/>
<comment type="subcellular location">
    <subcellularLocation>
        <location evidence="1">Membrane</location>
        <topology evidence="1">Single-pass membrane protein</topology>
    </subcellularLocation>
</comment>
<keyword evidence="3" id="KW-0472">Membrane</keyword>
<dbReference type="GO" id="GO:0005737">
    <property type="term" value="C:cytoplasm"/>
    <property type="evidence" value="ECO:0007669"/>
    <property type="project" value="TreeGrafter"/>
</dbReference>
<dbReference type="Pfam" id="PF13704">
    <property type="entry name" value="Glyco_tranf_2_4"/>
    <property type="match status" value="1"/>
</dbReference>
<evidence type="ECO:0000256" key="2">
    <source>
        <dbReference type="ARBA" id="ARBA00022692"/>
    </source>
</evidence>
<dbReference type="STRING" id="264198.Reut_B3473"/>
<evidence type="ECO:0000256" key="1">
    <source>
        <dbReference type="ARBA" id="ARBA00004167"/>
    </source>
</evidence>
<organism evidence="4">
    <name type="scientific">Cupriavidus pinatubonensis (strain JMP 134 / LMG 1197)</name>
    <name type="common">Cupriavidus necator (strain JMP 134)</name>
    <dbReference type="NCBI Taxonomy" id="264198"/>
    <lineage>
        <taxon>Bacteria</taxon>
        <taxon>Pseudomonadati</taxon>
        <taxon>Pseudomonadota</taxon>
        <taxon>Betaproteobacteria</taxon>
        <taxon>Burkholderiales</taxon>
        <taxon>Burkholderiaceae</taxon>
        <taxon>Cupriavidus</taxon>
    </lineage>
</organism>
<proteinExistence type="predicted"/>
<evidence type="ECO:0000313" key="4">
    <source>
        <dbReference type="EMBL" id="AAZ62831.1"/>
    </source>
</evidence>
<evidence type="ECO:0000256" key="3">
    <source>
        <dbReference type="ARBA" id="ARBA00022989"/>
    </source>
</evidence>
<dbReference type="CAZy" id="GT2">
    <property type="family name" value="Glycosyltransferase Family 2"/>
</dbReference>
<dbReference type="eggNOG" id="COG0463">
    <property type="taxonomic scope" value="Bacteria"/>
</dbReference>
<dbReference type="EMBL" id="CP000091">
    <property type="protein sequence ID" value="AAZ62831.1"/>
    <property type="molecule type" value="Genomic_DNA"/>
</dbReference>
<reference evidence="4" key="1">
    <citation type="submission" date="2005-08" db="EMBL/GenBank/DDBJ databases">
        <title>Complete sequence of chromosome 2 of Ralstonia eutropha JMP134.</title>
        <authorList>
            <person name="Copeland A."/>
            <person name="Lucas S."/>
            <person name="Lapidus A."/>
            <person name="Barry K."/>
            <person name="Detter J.C."/>
            <person name="Glavina T."/>
            <person name="Hammon N."/>
            <person name="Israni S."/>
            <person name="Pitluck S."/>
            <person name="Goltsman E."/>
            <person name="Martinez M."/>
            <person name="Schmutz J."/>
            <person name="Larimer F."/>
            <person name="Land M."/>
            <person name="Lykidis A."/>
            <person name="Richardson P."/>
        </authorList>
    </citation>
    <scope>NUCLEOTIDE SEQUENCE [LARGE SCALE GENOMIC DNA]</scope>
    <source>
        <strain evidence="4">JMP134</strain>
    </source>
</reference>